<keyword evidence="2" id="KW-1185">Reference proteome</keyword>
<evidence type="ECO:0000313" key="1">
    <source>
        <dbReference type="EMBL" id="TQM21384.1"/>
    </source>
</evidence>
<comment type="caution">
    <text evidence="1">The sequence shown here is derived from an EMBL/GenBank/DDBJ whole genome shotgun (WGS) entry which is preliminary data.</text>
</comment>
<sequence>MGVIFFNAESANFLTTSLIRFARALHSANGIHIYHYNRLPILYILNGFLPVDYFNQSPGCNIGYSGYEKYNIVASVDIS</sequence>
<protein>
    <submittedName>
        <fullName evidence="1">Uncharacterized protein</fullName>
    </submittedName>
</protein>
<dbReference type="EMBL" id="VFPD01000001">
    <property type="protein sequence ID" value="TQM21384.1"/>
    <property type="molecule type" value="Genomic_DNA"/>
</dbReference>
<proteinExistence type="predicted"/>
<dbReference type="Proteomes" id="UP000316437">
    <property type="component" value="Unassembled WGS sequence"/>
</dbReference>
<name>A0A543EII1_9FLAO</name>
<reference evidence="1 2" key="1">
    <citation type="submission" date="2019-06" db="EMBL/GenBank/DDBJ databases">
        <title>Sorghum-associated microbial communities from plants grown in Nebraska, USA.</title>
        <authorList>
            <person name="Schachtman D."/>
        </authorList>
    </citation>
    <scope>NUCLEOTIDE SEQUENCE [LARGE SCALE GENOMIC DNA]</scope>
    <source>
        <strain evidence="1 2">110</strain>
    </source>
</reference>
<evidence type="ECO:0000313" key="2">
    <source>
        <dbReference type="Proteomes" id="UP000316437"/>
    </source>
</evidence>
<dbReference type="AlphaFoldDB" id="A0A543EII1"/>
<gene>
    <name evidence="1" type="ORF">FB551_1071</name>
</gene>
<accession>A0A543EII1</accession>
<organism evidence="1 2">
    <name type="scientific">Chryseobacterium aquifrigidense</name>
    <dbReference type="NCBI Taxonomy" id="558021"/>
    <lineage>
        <taxon>Bacteria</taxon>
        <taxon>Pseudomonadati</taxon>
        <taxon>Bacteroidota</taxon>
        <taxon>Flavobacteriia</taxon>
        <taxon>Flavobacteriales</taxon>
        <taxon>Weeksellaceae</taxon>
        <taxon>Chryseobacterium group</taxon>
        <taxon>Chryseobacterium</taxon>
    </lineage>
</organism>